<comment type="caution">
    <text evidence="3">The sequence shown here is derived from an EMBL/GenBank/DDBJ whole genome shotgun (WGS) entry which is preliminary data.</text>
</comment>
<evidence type="ECO:0000259" key="2">
    <source>
        <dbReference type="Pfam" id="PF00107"/>
    </source>
</evidence>
<sequence>MHAAVVTSFDDPPQYRDHPDPVARGTDEVVVEVLAAGLHPRVRSQASGSHYTSTDELPLVPGIDGVVRDPKGRIRYAVLDDTLLGTMAERTVIDVRRSVVLPHGIDPVQIAAAMNPVMSSWVALRRRIDFGRRQRVLILGGTGNAGRMAIQVAKRFGAAHVIAAGRDTARLGELRALGADETCTFDELALAADVDIVIDYVWGEPTARAMVDMLTARDNRSAPLTWIEIGSVAGPTAPIPSAALRSTRLQIVGSGIGSVPGRDFVKELPKLVSAVTHGVFDVRARAVPLAEVEHAWTATAGMSDRIVLVP</sequence>
<dbReference type="PANTHER" id="PTHR43677">
    <property type="entry name" value="SHORT-CHAIN DEHYDROGENASE/REDUCTASE"/>
    <property type="match status" value="1"/>
</dbReference>
<organism evidence="3 4">
    <name type="scientific">Streptomyces griseoruber</name>
    <dbReference type="NCBI Taxonomy" id="1943"/>
    <lineage>
        <taxon>Bacteria</taxon>
        <taxon>Bacillati</taxon>
        <taxon>Actinomycetota</taxon>
        <taxon>Actinomycetes</taxon>
        <taxon>Kitasatosporales</taxon>
        <taxon>Streptomycetaceae</taxon>
        <taxon>Streptomyces</taxon>
    </lineage>
</organism>
<dbReference type="EMBL" id="LMWW01000088">
    <property type="protein sequence ID" value="KUN75210.1"/>
    <property type="molecule type" value="Genomic_DNA"/>
</dbReference>
<evidence type="ECO:0000256" key="1">
    <source>
        <dbReference type="SAM" id="MobiDB-lite"/>
    </source>
</evidence>
<dbReference type="GO" id="GO:0016491">
    <property type="term" value="F:oxidoreductase activity"/>
    <property type="evidence" value="ECO:0007669"/>
    <property type="project" value="TreeGrafter"/>
</dbReference>
<feature type="compositionally biased region" description="Basic and acidic residues" evidence="1">
    <location>
        <begin position="13"/>
        <end position="22"/>
    </location>
</feature>
<accession>A0A117R7D7</accession>
<dbReference type="AlphaFoldDB" id="A0A117R7D7"/>
<dbReference type="Proteomes" id="UP000052982">
    <property type="component" value="Unassembled WGS sequence"/>
</dbReference>
<keyword evidence="4" id="KW-1185">Reference proteome</keyword>
<evidence type="ECO:0000313" key="3">
    <source>
        <dbReference type="EMBL" id="KUN75210.1"/>
    </source>
</evidence>
<gene>
    <name evidence="3" type="ORF">AQJ64_43410</name>
</gene>
<feature type="region of interest" description="Disordered" evidence="1">
    <location>
        <begin position="1"/>
        <end position="22"/>
    </location>
</feature>
<dbReference type="InterPro" id="IPR011032">
    <property type="entry name" value="GroES-like_sf"/>
</dbReference>
<reference evidence="3 4" key="1">
    <citation type="submission" date="2015-10" db="EMBL/GenBank/DDBJ databases">
        <title>Draft genome sequence of Streptomyces griseoruber DSM 40281, type strain for the species Streptomyces griseoruber.</title>
        <authorList>
            <person name="Ruckert C."/>
            <person name="Winkler A."/>
            <person name="Kalinowski J."/>
            <person name="Kampfer P."/>
            <person name="Glaeser S."/>
        </authorList>
    </citation>
    <scope>NUCLEOTIDE SEQUENCE [LARGE SCALE GENOMIC DNA]</scope>
    <source>
        <strain evidence="3 4">DSM 40281</strain>
    </source>
</reference>
<dbReference type="SUPFAM" id="SSF50129">
    <property type="entry name" value="GroES-like"/>
    <property type="match status" value="1"/>
</dbReference>
<evidence type="ECO:0000313" key="4">
    <source>
        <dbReference type="Proteomes" id="UP000052982"/>
    </source>
</evidence>
<dbReference type="InterPro" id="IPR013149">
    <property type="entry name" value="ADH-like_C"/>
</dbReference>
<dbReference type="Gene3D" id="3.40.50.720">
    <property type="entry name" value="NAD(P)-binding Rossmann-like Domain"/>
    <property type="match status" value="1"/>
</dbReference>
<dbReference type="Pfam" id="PF00107">
    <property type="entry name" value="ADH_zinc_N"/>
    <property type="match status" value="1"/>
</dbReference>
<dbReference type="Gene3D" id="3.90.180.10">
    <property type="entry name" value="Medium-chain alcohol dehydrogenases, catalytic domain"/>
    <property type="match status" value="2"/>
</dbReference>
<proteinExistence type="predicted"/>
<name>A0A117R7D7_9ACTN</name>
<dbReference type="InterPro" id="IPR051397">
    <property type="entry name" value="Zn-ADH-like_protein"/>
</dbReference>
<protein>
    <submittedName>
        <fullName evidence="3">Quinone oxidoreductase</fullName>
    </submittedName>
</protein>
<dbReference type="STRING" id="1943.AQJ64_43410"/>
<dbReference type="PANTHER" id="PTHR43677:SF11">
    <property type="entry name" value="ZINC-CONTAINING ALCOHOL DEHYDROGENASE"/>
    <property type="match status" value="1"/>
</dbReference>
<dbReference type="SUPFAM" id="SSF51735">
    <property type="entry name" value="NAD(P)-binding Rossmann-fold domains"/>
    <property type="match status" value="1"/>
</dbReference>
<dbReference type="InterPro" id="IPR036291">
    <property type="entry name" value="NAD(P)-bd_dom_sf"/>
</dbReference>
<feature type="domain" description="Alcohol dehydrogenase-like C-terminal" evidence="2">
    <location>
        <begin position="146"/>
        <end position="261"/>
    </location>
</feature>
<dbReference type="RefSeq" id="WP_055632321.1">
    <property type="nucleotide sequence ID" value="NZ_KQ948793.1"/>
</dbReference>
<dbReference type="OrthoDB" id="9787435at2"/>